<organism evidence="1 2">
    <name type="scientific">Exocentrus adspersus</name>
    <dbReference type="NCBI Taxonomy" id="1586481"/>
    <lineage>
        <taxon>Eukaryota</taxon>
        <taxon>Metazoa</taxon>
        <taxon>Ecdysozoa</taxon>
        <taxon>Arthropoda</taxon>
        <taxon>Hexapoda</taxon>
        <taxon>Insecta</taxon>
        <taxon>Pterygota</taxon>
        <taxon>Neoptera</taxon>
        <taxon>Endopterygota</taxon>
        <taxon>Coleoptera</taxon>
        <taxon>Polyphaga</taxon>
        <taxon>Cucujiformia</taxon>
        <taxon>Chrysomeloidea</taxon>
        <taxon>Cerambycidae</taxon>
        <taxon>Lamiinae</taxon>
        <taxon>Acanthocinini</taxon>
        <taxon>Exocentrus</taxon>
    </lineage>
</organism>
<accession>A0AAV8V8U1</accession>
<dbReference type="AlphaFoldDB" id="A0AAV8V8U1"/>
<keyword evidence="2" id="KW-1185">Reference proteome</keyword>
<gene>
    <name evidence="1" type="ORF">NQ315_005627</name>
</gene>
<dbReference type="Proteomes" id="UP001159042">
    <property type="component" value="Unassembled WGS sequence"/>
</dbReference>
<name>A0AAV8V8U1_9CUCU</name>
<proteinExistence type="predicted"/>
<dbReference type="EMBL" id="JANEYG010000316">
    <property type="protein sequence ID" value="KAJ8910331.1"/>
    <property type="molecule type" value="Genomic_DNA"/>
</dbReference>
<evidence type="ECO:0000313" key="1">
    <source>
        <dbReference type="EMBL" id="KAJ8910331.1"/>
    </source>
</evidence>
<comment type="caution">
    <text evidence="1">The sequence shown here is derived from an EMBL/GenBank/DDBJ whole genome shotgun (WGS) entry which is preliminary data.</text>
</comment>
<reference evidence="1 2" key="1">
    <citation type="journal article" date="2023" name="Insect Mol. Biol.">
        <title>Genome sequencing provides insights into the evolution of gene families encoding plant cell wall-degrading enzymes in longhorned beetles.</title>
        <authorList>
            <person name="Shin N.R."/>
            <person name="Okamura Y."/>
            <person name="Kirsch R."/>
            <person name="Pauchet Y."/>
        </authorList>
    </citation>
    <scope>NUCLEOTIDE SEQUENCE [LARGE SCALE GENOMIC DNA]</scope>
    <source>
        <strain evidence="1">EAD_L_NR</strain>
    </source>
</reference>
<protein>
    <submittedName>
        <fullName evidence="1">Uncharacterized protein</fullName>
    </submittedName>
</protein>
<sequence>MNSDNFKYVKTHFYRRVTEITNGCAKTTKSFSRSPKFQQKGIIFVWPQRRKVYHSEEMTFITWLLAHTLFWLNNMYLLPCGAAVPLKQPPWEYKPPIRKPENRDYIIEPDWDCK</sequence>
<evidence type="ECO:0000313" key="2">
    <source>
        <dbReference type="Proteomes" id="UP001159042"/>
    </source>
</evidence>